<dbReference type="PANTHER" id="PTHR31859">
    <property type="entry name" value="TETRATRICOPEPTIDE REPEAT PROTEIN 39 FAMILY MEMBER"/>
    <property type="match status" value="1"/>
</dbReference>
<protein>
    <recommendedName>
        <fullName evidence="2">Inclusion body clearance protein IML2</fullName>
    </recommendedName>
    <alternativeName>
        <fullName evidence="3">Inclusion body clearance protein iml2</fullName>
    </alternativeName>
</protein>
<dbReference type="GO" id="GO:0005741">
    <property type="term" value="C:mitochondrial outer membrane"/>
    <property type="evidence" value="ECO:0007669"/>
    <property type="project" value="TreeGrafter"/>
</dbReference>
<keyword evidence="6" id="KW-1133">Transmembrane helix</keyword>
<reference evidence="7" key="1">
    <citation type="journal article" date="2020" name="Stud. Mycol.">
        <title>101 Dothideomycetes genomes: a test case for predicting lifestyles and emergence of pathogens.</title>
        <authorList>
            <person name="Haridas S."/>
            <person name="Albert R."/>
            <person name="Binder M."/>
            <person name="Bloem J."/>
            <person name="Labutti K."/>
            <person name="Salamov A."/>
            <person name="Andreopoulos B."/>
            <person name="Baker S."/>
            <person name="Barry K."/>
            <person name="Bills G."/>
            <person name="Bluhm B."/>
            <person name="Cannon C."/>
            <person name="Castanera R."/>
            <person name="Culley D."/>
            <person name="Daum C."/>
            <person name="Ezra D."/>
            <person name="Gonzalez J."/>
            <person name="Henrissat B."/>
            <person name="Kuo A."/>
            <person name="Liang C."/>
            <person name="Lipzen A."/>
            <person name="Lutzoni F."/>
            <person name="Magnuson J."/>
            <person name="Mondo S."/>
            <person name="Nolan M."/>
            <person name="Ohm R."/>
            <person name="Pangilinan J."/>
            <person name="Park H.-J."/>
            <person name="Ramirez L."/>
            <person name="Alfaro M."/>
            <person name="Sun H."/>
            <person name="Tritt A."/>
            <person name="Yoshinaga Y."/>
            <person name="Zwiers L.-H."/>
            <person name="Turgeon B."/>
            <person name="Goodwin S."/>
            <person name="Spatafora J."/>
            <person name="Crous P."/>
            <person name="Grigoriev I."/>
        </authorList>
    </citation>
    <scope>NUCLEOTIDE SEQUENCE</scope>
    <source>
        <strain evidence="7">CBS 121410</strain>
    </source>
</reference>
<evidence type="ECO:0000256" key="1">
    <source>
        <dbReference type="ARBA" id="ARBA00011408"/>
    </source>
</evidence>
<dbReference type="GO" id="GO:0005829">
    <property type="term" value="C:cytosol"/>
    <property type="evidence" value="ECO:0007669"/>
    <property type="project" value="TreeGrafter"/>
</dbReference>
<evidence type="ECO:0000256" key="4">
    <source>
        <dbReference type="ARBA" id="ARBA00043897"/>
    </source>
</evidence>
<sequence>MPLGSWLGGSKSKAHGSTQSLNALEEPQQLEDAMRAVAHIMNDDVDTAELLLGKGSSPFHKLGKGVVIFLRATLGFEQEVMREASDILSTAETSASEYQRKAQRGPPRSSIYPAGSEFALCLAQAQLMGAIVAVLNESLTESIRGFYKLRKAFIALDAIMEAERLHLGGKAGDAAAANASRTSLASRKSMPTSLRSGVTEQTRVADAQPVNAVKKETAGTDVSSLNIAIPDNGPDPDFVGNNPTDVFIHSGANMCFGVLMLVMSMIPPAFGTLLKIAGFRGDRERGISMLWQATKFDNIYGGLAGLIILGYYNGMIGFCDIIPDSGEGSYPKERCKTLLTQMRQRYPKSRLWQLEDARMLASDKQLEAAVSAMKTSEKSQLKQVEALQCFERSLDCMYMHDYEQCAESFLLCVSLNNWSHGLYYYIAGCAHVELYRTHKSSGDAKKAAAHAAKAEELLKLVPKNTGKKRFMARQLPFDVFVNRKLQKWEQGAKDRGVPFVDAIGVSPIEEVIWFWNGYKRMQPAQLDRSLAALDWSPDGVEDSLDERAIRAVLRATTMRNAGKTAEAKALLQKEVIQHDWQLFKGGFKDNWTQPAAHYEMAANLWMEREGRGVEVRGDDEKRLRECSVWLEKVARWESYDLDARIGLKVTTARDTLKRFGIEPSP</sequence>
<gene>
    <name evidence="7" type="ORF">K490DRAFT_38273</name>
</gene>
<comment type="function">
    <text evidence="4">Inclusion body (IB) resident protein that interacts strongly with lipid droplet (LD) proteins. Involved in LD-mediated IB clearing after protein folding stress, probably by enabling access to the IBs of an LD-stored soluble sterol derivative that acts as a chaperone in inclusion clearing.</text>
</comment>
<keyword evidence="8" id="KW-1185">Reference proteome</keyword>
<evidence type="ECO:0000313" key="7">
    <source>
        <dbReference type="EMBL" id="KAF2088913.1"/>
    </source>
</evidence>
<keyword evidence="6" id="KW-0812">Transmembrane</keyword>
<keyword evidence="6" id="KW-0472">Membrane</keyword>
<dbReference type="PANTHER" id="PTHR31859:SF1">
    <property type="entry name" value="TETRATRICOPEPTIDE REPEAT PROTEIN 39C"/>
    <property type="match status" value="1"/>
</dbReference>
<feature type="transmembrane region" description="Helical" evidence="6">
    <location>
        <begin position="299"/>
        <end position="318"/>
    </location>
</feature>
<feature type="region of interest" description="Disordered" evidence="5">
    <location>
        <begin position="1"/>
        <end position="20"/>
    </location>
</feature>
<evidence type="ECO:0000256" key="6">
    <source>
        <dbReference type="SAM" id="Phobius"/>
    </source>
</evidence>
<evidence type="ECO:0000256" key="3">
    <source>
        <dbReference type="ARBA" id="ARBA00019539"/>
    </source>
</evidence>
<dbReference type="Proteomes" id="UP000799776">
    <property type="component" value="Unassembled WGS sequence"/>
</dbReference>
<evidence type="ECO:0000256" key="5">
    <source>
        <dbReference type="SAM" id="MobiDB-lite"/>
    </source>
</evidence>
<name>A0A6A5YBN2_9PEZI</name>
<proteinExistence type="predicted"/>
<dbReference type="InterPro" id="IPR019412">
    <property type="entry name" value="IML2/TPR_39"/>
</dbReference>
<dbReference type="OrthoDB" id="2154985at2759"/>
<comment type="subunit">
    <text evidence="1">Interacts with lipid droplet proteins.</text>
</comment>
<organism evidence="7 8">
    <name type="scientific">Saccharata proteae CBS 121410</name>
    <dbReference type="NCBI Taxonomy" id="1314787"/>
    <lineage>
        <taxon>Eukaryota</taxon>
        <taxon>Fungi</taxon>
        <taxon>Dikarya</taxon>
        <taxon>Ascomycota</taxon>
        <taxon>Pezizomycotina</taxon>
        <taxon>Dothideomycetes</taxon>
        <taxon>Dothideomycetes incertae sedis</taxon>
        <taxon>Botryosphaeriales</taxon>
        <taxon>Saccharataceae</taxon>
        <taxon>Saccharata</taxon>
    </lineage>
</organism>
<accession>A0A6A5YBN2</accession>
<dbReference type="Pfam" id="PF10300">
    <property type="entry name" value="Iml2-TPR_39"/>
    <property type="match status" value="1"/>
</dbReference>
<dbReference type="EMBL" id="ML978715">
    <property type="protein sequence ID" value="KAF2088913.1"/>
    <property type="molecule type" value="Genomic_DNA"/>
</dbReference>
<evidence type="ECO:0000256" key="2">
    <source>
        <dbReference type="ARBA" id="ARBA00018424"/>
    </source>
</evidence>
<dbReference type="GO" id="GO:0005634">
    <property type="term" value="C:nucleus"/>
    <property type="evidence" value="ECO:0007669"/>
    <property type="project" value="TreeGrafter"/>
</dbReference>
<evidence type="ECO:0000313" key="8">
    <source>
        <dbReference type="Proteomes" id="UP000799776"/>
    </source>
</evidence>
<dbReference type="AlphaFoldDB" id="A0A6A5YBN2"/>
<feature type="transmembrane region" description="Helical" evidence="6">
    <location>
        <begin position="256"/>
        <end position="278"/>
    </location>
</feature>